<evidence type="ECO:0000313" key="9">
    <source>
        <dbReference type="Proteomes" id="UP001596417"/>
    </source>
</evidence>
<feature type="transmembrane region" description="Helical" evidence="7">
    <location>
        <begin position="298"/>
        <end position="317"/>
    </location>
</feature>
<dbReference type="RefSeq" id="WP_264555500.1">
    <property type="nucleotide sequence ID" value="NZ_CP109979.1"/>
</dbReference>
<feature type="transmembrane region" description="Helical" evidence="7">
    <location>
        <begin position="212"/>
        <end position="233"/>
    </location>
</feature>
<comment type="caution">
    <text evidence="8">The sequence shown here is derived from an EMBL/GenBank/DDBJ whole genome shotgun (WGS) entry which is preliminary data.</text>
</comment>
<protein>
    <submittedName>
        <fullName evidence="8">ABC transporter permease</fullName>
    </submittedName>
</protein>
<evidence type="ECO:0000256" key="4">
    <source>
        <dbReference type="ARBA" id="ARBA00022989"/>
    </source>
</evidence>
<feature type="transmembrane region" description="Helical" evidence="7">
    <location>
        <begin position="187"/>
        <end position="205"/>
    </location>
</feature>
<dbReference type="GeneID" id="76201464"/>
<reference evidence="8 9" key="1">
    <citation type="journal article" date="2019" name="Int. J. Syst. Evol. Microbiol.">
        <title>The Global Catalogue of Microorganisms (GCM) 10K type strain sequencing project: providing services to taxonomists for standard genome sequencing and annotation.</title>
        <authorList>
            <consortium name="The Broad Institute Genomics Platform"/>
            <consortium name="The Broad Institute Genome Sequencing Center for Infectious Disease"/>
            <person name="Wu L."/>
            <person name="Ma J."/>
        </authorList>
    </citation>
    <scope>NUCLEOTIDE SEQUENCE [LARGE SCALE GENOMIC DNA]</scope>
    <source>
        <strain evidence="8 9">RDMS1</strain>
    </source>
</reference>
<feature type="compositionally biased region" description="Acidic residues" evidence="6">
    <location>
        <begin position="12"/>
        <end position="26"/>
    </location>
</feature>
<feature type="transmembrane region" description="Helical" evidence="7">
    <location>
        <begin position="245"/>
        <end position="264"/>
    </location>
</feature>
<accession>A0ABD5YW37</accession>
<evidence type="ECO:0000256" key="1">
    <source>
        <dbReference type="ARBA" id="ARBA00004651"/>
    </source>
</evidence>
<evidence type="ECO:0000256" key="3">
    <source>
        <dbReference type="ARBA" id="ARBA00022692"/>
    </source>
</evidence>
<keyword evidence="2" id="KW-1003">Cell membrane</keyword>
<proteinExistence type="predicted"/>
<dbReference type="Pfam" id="PF02653">
    <property type="entry name" value="BPD_transp_2"/>
    <property type="match status" value="1"/>
</dbReference>
<keyword evidence="3 7" id="KW-0812">Transmembrane</keyword>
<evidence type="ECO:0000256" key="7">
    <source>
        <dbReference type="SAM" id="Phobius"/>
    </source>
</evidence>
<comment type="subcellular location">
    <subcellularLocation>
        <location evidence="1">Cell membrane</location>
        <topology evidence="1">Multi-pass membrane protein</topology>
    </subcellularLocation>
</comment>
<feature type="transmembrane region" description="Helical" evidence="7">
    <location>
        <begin position="428"/>
        <end position="447"/>
    </location>
</feature>
<dbReference type="Proteomes" id="UP001596417">
    <property type="component" value="Unassembled WGS sequence"/>
</dbReference>
<dbReference type="CDD" id="cd06580">
    <property type="entry name" value="TM_PBP1_transp_TpRbsC_like"/>
    <property type="match status" value="1"/>
</dbReference>
<dbReference type="EMBL" id="JBHTAX010000001">
    <property type="protein sequence ID" value="MFC7191695.1"/>
    <property type="molecule type" value="Genomic_DNA"/>
</dbReference>
<sequence length="468" mass="49588">MSERDGQNGDGNENENENENESESESEQSNLDENTNTNGVSDETGSGERGRIQSVLERLARSSAVERLSISLAALVLSMLVGTVLILASGRMTTCTTAAATYFGVGFCYDPVMVYDRLFFGALGDPMNPLFRPFQGEFAAPFRRGWSPFNPAMAITLRETTVLVFTGLSVALAFRAGVFNIGTQGQLIAGALASALGVLAVVPFVPSGIVGTFVLVPIGLFIGALFGGLYGAIPGILKAYADANEVITTIMLNFVAAQIAFYLVSVHFNKPNSSVIETADLPAFALIPSVVFDPRTSFSLIAFAIALVFAVGIYYLLEQTSFGYDLRTSGLQPDAAEYAGVDTRRTIVRSLTLSGALGGLGGAMYVLMILGNFQDGIPAYGFDGITVAILAGNNPIGVLFAAPLFGIIKSGSIVIDTSTSVPPQLIGVLRGLIILFVAMPEFFRLFGRRIFSIDEPRPAATDGGQIDE</sequence>
<evidence type="ECO:0000313" key="8">
    <source>
        <dbReference type="EMBL" id="MFC7191695.1"/>
    </source>
</evidence>
<dbReference type="AlphaFoldDB" id="A0ABD5YW37"/>
<feature type="region of interest" description="Disordered" evidence="6">
    <location>
        <begin position="1"/>
        <end position="49"/>
    </location>
</feature>
<feature type="transmembrane region" description="Helical" evidence="7">
    <location>
        <begin position="68"/>
        <end position="88"/>
    </location>
</feature>
<feature type="transmembrane region" description="Helical" evidence="7">
    <location>
        <begin position="351"/>
        <end position="373"/>
    </location>
</feature>
<keyword evidence="4 7" id="KW-1133">Transmembrane helix</keyword>
<feature type="transmembrane region" description="Helical" evidence="7">
    <location>
        <begin position="162"/>
        <end position="181"/>
    </location>
</feature>
<organism evidence="8 9">
    <name type="scientific">Halocatena marina</name>
    <dbReference type="NCBI Taxonomy" id="2934937"/>
    <lineage>
        <taxon>Archaea</taxon>
        <taxon>Methanobacteriati</taxon>
        <taxon>Methanobacteriota</taxon>
        <taxon>Stenosarchaea group</taxon>
        <taxon>Halobacteria</taxon>
        <taxon>Halobacteriales</taxon>
        <taxon>Natronomonadaceae</taxon>
        <taxon>Halocatena</taxon>
    </lineage>
</organism>
<dbReference type="GO" id="GO:0005886">
    <property type="term" value="C:plasma membrane"/>
    <property type="evidence" value="ECO:0007669"/>
    <property type="project" value="UniProtKB-SubCell"/>
</dbReference>
<dbReference type="PANTHER" id="PTHR47089:SF1">
    <property type="entry name" value="GUANOSINE ABC TRANSPORTER PERMEASE PROTEIN NUPP"/>
    <property type="match status" value="1"/>
</dbReference>
<dbReference type="PANTHER" id="PTHR47089">
    <property type="entry name" value="ABC TRANSPORTER, PERMEASE PROTEIN"/>
    <property type="match status" value="1"/>
</dbReference>
<evidence type="ECO:0000256" key="5">
    <source>
        <dbReference type="ARBA" id="ARBA00023136"/>
    </source>
</evidence>
<feature type="transmembrane region" description="Helical" evidence="7">
    <location>
        <begin position="385"/>
        <end position="408"/>
    </location>
</feature>
<keyword evidence="9" id="KW-1185">Reference proteome</keyword>
<evidence type="ECO:0000256" key="6">
    <source>
        <dbReference type="SAM" id="MobiDB-lite"/>
    </source>
</evidence>
<name>A0ABD5YW37_9EURY</name>
<evidence type="ECO:0000256" key="2">
    <source>
        <dbReference type="ARBA" id="ARBA00022475"/>
    </source>
</evidence>
<feature type="compositionally biased region" description="Polar residues" evidence="6">
    <location>
        <begin position="35"/>
        <end position="44"/>
    </location>
</feature>
<keyword evidence="5 7" id="KW-0472">Membrane</keyword>
<gene>
    <name evidence="8" type="ORF">ACFQL7_19155</name>
</gene>
<dbReference type="InterPro" id="IPR001851">
    <property type="entry name" value="ABC_transp_permease"/>
</dbReference>